<reference evidence="2" key="2">
    <citation type="journal article" date="2022" name="Proc. Natl. Acad. Sci. U.S.A.">
        <title>Diploid-dominant life cycles characterize the early evolution of Fungi.</title>
        <authorList>
            <person name="Amses K.R."/>
            <person name="Simmons D.R."/>
            <person name="Longcore J.E."/>
            <person name="Mondo S.J."/>
            <person name="Seto K."/>
            <person name="Jeronimo G.H."/>
            <person name="Bonds A.E."/>
            <person name="Quandt C.A."/>
            <person name="Davis W.J."/>
            <person name="Chang Y."/>
            <person name="Federici B.A."/>
            <person name="Kuo A."/>
            <person name="LaButti K."/>
            <person name="Pangilinan J."/>
            <person name="Andreopoulos W."/>
            <person name="Tritt A."/>
            <person name="Riley R."/>
            <person name="Hundley H."/>
            <person name="Johnson J."/>
            <person name="Lipzen A."/>
            <person name="Barry K."/>
            <person name="Lang B.F."/>
            <person name="Cuomo C.A."/>
            <person name="Buchler N.E."/>
            <person name="Grigoriev I.V."/>
            <person name="Spatafora J.W."/>
            <person name="Stajich J.E."/>
            <person name="James T.Y."/>
        </authorList>
    </citation>
    <scope>NUCLEOTIDE SEQUENCE</scope>
    <source>
        <strain evidence="2">AG</strain>
    </source>
</reference>
<dbReference type="GeneID" id="75913237"/>
<proteinExistence type="predicted"/>
<evidence type="ECO:0000313" key="3">
    <source>
        <dbReference type="Proteomes" id="UP001206595"/>
    </source>
</evidence>
<organism evidence="2 3">
    <name type="scientific">Umbelopsis ramanniana AG</name>
    <dbReference type="NCBI Taxonomy" id="1314678"/>
    <lineage>
        <taxon>Eukaryota</taxon>
        <taxon>Fungi</taxon>
        <taxon>Fungi incertae sedis</taxon>
        <taxon>Mucoromycota</taxon>
        <taxon>Mucoromycotina</taxon>
        <taxon>Umbelopsidomycetes</taxon>
        <taxon>Umbelopsidales</taxon>
        <taxon>Umbelopsidaceae</taxon>
        <taxon>Umbelopsis</taxon>
    </lineage>
</organism>
<dbReference type="RefSeq" id="XP_051446027.1">
    <property type="nucleotide sequence ID" value="XM_051587892.1"/>
</dbReference>
<accession>A0AAD5EBR8</accession>
<feature type="compositionally biased region" description="Low complexity" evidence="1">
    <location>
        <begin position="22"/>
        <end position="33"/>
    </location>
</feature>
<evidence type="ECO:0000313" key="2">
    <source>
        <dbReference type="EMBL" id="KAI8581023.1"/>
    </source>
</evidence>
<dbReference type="AlphaFoldDB" id="A0AAD5EBR8"/>
<feature type="compositionally biased region" description="Acidic residues" evidence="1">
    <location>
        <begin position="69"/>
        <end position="78"/>
    </location>
</feature>
<keyword evidence="3" id="KW-1185">Reference proteome</keyword>
<protein>
    <submittedName>
        <fullName evidence="2">Uncharacterized protein</fullName>
    </submittedName>
</protein>
<dbReference type="EMBL" id="MU620908">
    <property type="protein sequence ID" value="KAI8581023.1"/>
    <property type="molecule type" value="Genomic_DNA"/>
</dbReference>
<sequence>MASTTLSPFFKPCIPTIHITPSDDGCSDGSSSSSDEESNTDRTIHKQKVVRPPFRPSRPNRSKSAPLPSDDEDSSEDDSPVRQIDQPSTFHQPCNAMPSRKAPQRPRAMSDDFQQTTPRRLHRPIPPPLTHVQSSQSLAYFVYPTVPRYIPAAHCSMYPQHRKPTLMPKAAQMPGYRRAKHVESLNHRGCP</sequence>
<comment type="caution">
    <text evidence="2">The sequence shown here is derived from an EMBL/GenBank/DDBJ whole genome shotgun (WGS) entry which is preliminary data.</text>
</comment>
<reference evidence="2" key="1">
    <citation type="submission" date="2021-06" db="EMBL/GenBank/DDBJ databases">
        <authorList>
            <consortium name="DOE Joint Genome Institute"/>
            <person name="Mondo S.J."/>
            <person name="Amses K.R."/>
            <person name="Simmons D.R."/>
            <person name="Longcore J.E."/>
            <person name="Seto K."/>
            <person name="Alves G.H."/>
            <person name="Bonds A.E."/>
            <person name="Quandt C.A."/>
            <person name="Davis W.J."/>
            <person name="Chang Y."/>
            <person name="Letcher P.M."/>
            <person name="Powell M.J."/>
            <person name="Kuo A."/>
            <person name="Labutti K."/>
            <person name="Pangilinan J."/>
            <person name="Andreopoulos W."/>
            <person name="Tritt A."/>
            <person name="Riley R."/>
            <person name="Hundley H."/>
            <person name="Johnson J."/>
            <person name="Lipzen A."/>
            <person name="Barry K."/>
            <person name="Berbee M.L."/>
            <person name="Buchler N.E."/>
            <person name="Grigoriev I.V."/>
            <person name="Spatafora J.W."/>
            <person name="Stajich J.E."/>
            <person name="James T.Y."/>
        </authorList>
    </citation>
    <scope>NUCLEOTIDE SEQUENCE</scope>
    <source>
        <strain evidence="2">AG</strain>
    </source>
</reference>
<name>A0AAD5EBR8_UMBRA</name>
<feature type="region of interest" description="Disordered" evidence="1">
    <location>
        <begin position="1"/>
        <end position="130"/>
    </location>
</feature>
<gene>
    <name evidence="2" type="ORF">K450DRAFT_234263</name>
</gene>
<evidence type="ECO:0000256" key="1">
    <source>
        <dbReference type="SAM" id="MobiDB-lite"/>
    </source>
</evidence>
<dbReference type="Proteomes" id="UP001206595">
    <property type="component" value="Unassembled WGS sequence"/>
</dbReference>